<dbReference type="AlphaFoldDB" id="A0A382GF58"/>
<feature type="non-terminal residue" evidence="3">
    <location>
        <position position="193"/>
    </location>
</feature>
<accession>A0A382GF58</accession>
<reference evidence="3" key="1">
    <citation type="submission" date="2018-05" db="EMBL/GenBank/DDBJ databases">
        <authorList>
            <person name="Lanie J.A."/>
            <person name="Ng W.-L."/>
            <person name="Kazmierczak K.M."/>
            <person name="Andrzejewski T.M."/>
            <person name="Davidsen T.M."/>
            <person name="Wayne K.J."/>
            <person name="Tettelin H."/>
            <person name="Glass J.I."/>
            <person name="Rusch D."/>
            <person name="Podicherti R."/>
            <person name="Tsui H.-C.T."/>
            <person name="Winkler M.E."/>
        </authorList>
    </citation>
    <scope>NUCLEOTIDE SEQUENCE</scope>
</reference>
<dbReference type="Pfam" id="PF14238">
    <property type="entry name" value="DUF4340"/>
    <property type="match status" value="1"/>
</dbReference>
<dbReference type="InterPro" id="IPR025641">
    <property type="entry name" value="DUF4340"/>
</dbReference>
<keyword evidence="1" id="KW-0812">Transmembrane</keyword>
<protein>
    <recommendedName>
        <fullName evidence="2">DUF4340 domain-containing protein</fullName>
    </recommendedName>
</protein>
<feature type="domain" description="DUF4340" evidence="2">
    <location>
        <begin position="66"/>
        <end position="176"/>
    </location>
</feature>
<feature type="non-terminal residue" evidence="3">
    <location>
        <position position="1"/>
    </location>
</feature>
<feature type="transmembrane region" description="Helical" evidence="1">
    <location>
        <begin position="6"/>
        <end position="24"/>
    </location>
</feature>
<evidence type="ECO:0000259" key="2">
    <source>
        <dbReference type="Pfam" id="PF14238"/>
    </source>
</evidence>
<name>A0A382GF58_9ZZZZ</name>
<proteinExistence type="predicted"/>
<dbReference type="EMBL" id="UINC01055228">
    <property type="protein sequence ID" value="SVB73856.1"/>
    <property type="molecule type" value="Genomic_DNA"/>
</dbReference>
<keyword evidence="1" id="KW-1133">Transmembrane helix</keyword>
<organism evidence="3">
    <name type="scientific">marine metagenome</name>
    <dbReference type="NCBI Taxonomy" id="408172"/>
    <lineage>
        <taxon>unclassified sequences</taxon>
        <taxon>metagenomes</taxon>
        <taxon>ecological metagenomes</taxon>
    </lineage>
</organism>
<evidence type="ECO:0000313" key="3">
    <source>
        <dbReference type="EMBL" id="SVB73856.1"/>
    </source>
</evidence>
<sequence length="193" mass="22453">VNQRIWINISLLVVIFVLSVIIFFNKNEIEDELLPLSSINPKSIININVQRKNLDNLFFSKSDGVWNMITPLQFQANRARIESILKILETKSYKQFNLDEVDIAQFALRSPAIILELNENKFSFGTNNPINQRRYILFNKKIHMIDDFNFPQLTTNAAYFAETKLLPDKANIISITFPEYTIRLNNGKWQASI</sequence>
<evidence type="ECO:0000256" key="1">
    <source>
        <dbReference type="SAM" id="Phobius"/>
    </source>
</evidence>
<gene>
    <name evidence="3" type="ORF">METZ01_LOCUS226710</name>
</gene>
<keyword evidence="1" id="KW-0472">Membrane</keyword>